<organism evidence="2 3">
    <name type="scientific">Methylorubrum zatmanii</name>
    <dbReference type="NCBI Taxonomy" id="29429"/>
    <lineage>
        <taxon>Bacteria</taxon>
        <taxon>Pseudomonadati</taxon>
        <taxon>Pseudomonadota</taxon>
        <taxon>Alphaproteobacteria</taxon>
        <taxon>Hyphomicrobiales</taxon>
        <taxon>Methylobacteriaceae</taxon>
        <taxon>Methylorubrum</taxon>
    </lineage>
</organism>
<accession>A0ABW1WML4</accession>
<feature type="compositionally biased region" description="Pro residues" evidence="1">
    <location>
        <begin position="24"/>
        <end position="33"/>
    </location>
</feature>
<evidence type="ECO:0000313" key="3">
    <source>
        <dbReference type="Proteomes" id="UP001596237"/>
    </source>
</evidence>
<dbReference type="Proteomes" id="UP001596237">
    <property type="component" value="Unassembled WGS sequence"/>
</dbReference>
<dbReference type="RefSeq" id="WP_378738648.1">
    <property type="nucleotide sequence ID" value="NZ_JBHSTT010000010.1"/>
</dbReference>
<evidence type="ECO:0000313" key="2">
    <source>
        <dbReference type="EMBL" id="MFC6388360.1"/>
    </source>
</evidence>
<proteinExistence type="predicted"/>
<sequence length="96" mass="9950">MRSAISESDMPSRVIQSLSHMAGSPPPDGAPPRLKPLGEALAIMMVDLVAVMPGLDRDEVLERLANRLDGHGRTPGGTESAALLGAIGRALIQLGA</sequence>
<keyword evidence="3" id="KW-1185">Reference proteome</keyword>
<protein>
    <submittedName>
        <fullName evidence="2">Uncharacterized protein</fullName>
    </submittedName>
</protein>
<gene>
    <name evidence="2" type="ORF">ACFQDP_03160</name>
</gene>
<name>A0ABW1WML4_9HYPH</name>
<dbReference type="EMBL" id="JBHSTT010000010">
    <property type="protein sequence ID" value="MFC6388360.1"/>
    <property type="molecule type" value="Genomic_DNA"/>
</dbReference>
<reference evidence="3" key="1">
    <citation type="journal article" date="2019" name="Int. J. Syst. Evol. Microbiol.">
        <title>The Global Catalogue of Microorganisms (GCM) 10K type strain sequencing project: providing services to taxonomists for standard genome sequencing and annotation.</title>
        <authorList>
            <consortium name="The Broad Institute Genomics Platform"/>
            <consortium name="The Broad Institute Genome Sequencing Center for Infectious Disease"/>
            <person name="Wu L."/>
            <person name="Ma J."/>
        </authorList>
    </citation>
    <scope>NUCLEOTIDE SEQUENCE [LARGE SCALE GENOMIC DNA]</scope>
    <source>
        <strain evidence="3">CCUG 36916</strain>
    </source>
</reference>
<comment type="caution">
    <text evidence="2">The sequence shown here is derived from an EMBL/GenBank/DDBJ whole genome shotgun (WGS) entry which is preliminary data.</text>
</comment>
<feature type="region of interest" description="Disordered" evidence="1">
    <location>
        <begin position="1"/>
        <end position="33"/>
    </location>
</feature>
<evidence type="ECO:0000256" key="1">
    <source>
        <dbReference type="SAM" id="MobiDB-lite"/>
    </source>
</evidence>